<keyword evidence="3 6" id="KW-0812">Transmembrane</keyword>
<dbReference type="PANTHER" id="PTHR31123:SF1">
    <property type="entry name" value="ACCUMULATION OF DYADS PROTEIN 2-RELATED"/>
    <property type="match status" value="1"/>
</dbReference>
<name>A0ABR2W5U8_9FUNG</name>
<evidence type="ECO:0000313" key="8">
    <source>
        <dbReference type="Proteomes" id="UP001479436"/>
    </source>
</evidence>
<keyword evidence="8" id="KW-1185">Reference proteome</keyword>
<comment type="subcellular location">
    <subcellularLocation>
        <location evidence="1">Membrane</location>
        <topology evidence="1">Multi-pass membrane protein</topology>
    </subcellularLocation>
</comment>
<comment type="similarity">
    <text evidence="2">Belongs to the acetate uptake transporter (AceTr) (TC 2.A.96) family.</text>
</comment>
<evidence type="ECO:0000256" key="5">
    <source>
        <dbReference type="ARBA" id="ARBA00023136"/>
    </source>
</evidence>
<dbReference type="PANTHER" id="PTHR31123">
    <property type="entry name" value="ACCUMULATION OF DYADS PROTEIN 2-RELATED"/>
    <property type="match status" value="1"/>
</dbReference>
<evidence type="ECO:0000256" key="6">
    <source>
        <dbReference type="SAM" id="Phobius"/>
    </source>
</evidence>
<feature type="transmembrane region" description="Helical" evidence="6">
    <location>
        <begin position="143"/>
        <end position="162"/>
    </location>
</feature>
<feature type="transmembrane region" description="Helical" evidence="6">
    <location>
        <begin position="45"/>
        <end position="66"/>
    </location>
</feature>
<evidence type="ECO:0000256" key="2">
    <source>
        <dbReference type="ARBA" id="ARBA00005587"/>
    </source>
</evidence>
<evidence type="ECO:0000256" key="4">
    <source>
        <dbReference type="ARBA" id="ARBA00022989"/>
    </source>
</evidence>
<evidence type="ECO:0000256" key="1">
    <source>
        <dbReference type="ARBA" id="ARBA00004141"/>
    </source>
</evidence>
<dbReference type="InterPro" id="IPR051633">
    <property type="entry name" value="AceTr"/>
</dbReference>
<comment type="caution">
    <text evidence="7">The sequence shown here is derived from an EMBL/GenBank/DDBJ whole genome shotgun (WGS) entry which is preliminary data.</text>
</comment>
<dbReference type="Pfam" id="PF01184">
    <property type="entry name" value="Gpr1_Fun34_YaaH"/>
    <property type="match status" value="1"/>
</dbReference>
<feature type="transmembrane region" description="Helical" evidence="6">
    <location>
        <begin position="168"/>
        <end position="186"/>
    </location>
</feature>
<evidence type="ECO:0008006" key="9">
    <source>
        <dbReference type="Google" id="ProtNLM"/>
    </source>
</evidence>
<proteinExistence type="inferred from homology"/>
<dbReference type="NCBIfam" id="NF038013">
    <property type="entry name" value="AceTr_1"/>
    <property type="match status" value="1"/>
</dbReference>
<keyword evidence="4 6" id="KW-1133">Transmembrane helix</keyword>
<accession>A0ABR2W5U8</accession>
<organism evidence="7 8">
    <name type="scientific">Basidiobolus ranarum</name>
    <dbReference type="NCBI Taxonomy" id="34480"/>
    <lineage>
        <taxon>Eukaryota</taxon>
        <taxon>Fungi</taxon>
        <taxon>Fungi incertae sedis</taxon>
        <taxon>Zoopagomycota</taxon>
        <taxon>Entomophthoromycotina</taxon>
        <taxon>Basidiobolomycetes</taxon>
        <taxon>Basidiobolales</taxon>
        <taxon>Basidiobolaceae</taxon>
        <taxon>Basidiobolus</taxon>
    </lineage>
</organism>
<dbReference type="Proteomes" id="UP001479436">
    <property type="component" value="Unassembled WGS sequence"/>
</dbReference>
<evidence type="ECO:0000313" key="7">
    <source>
        <dbReference type="EMBL" id="KAK9721145.1"/>
    </source>
</evidence>
<feature type="transmembrane region" description="Helical" evidence="6">
    <location>
        <begin position="78"/>
        <end position="99"/>
    </location>
</feature>
<protein>
    <recommendedName>
        <fullName evidence="9">GPR1/FUN34/yaaH family protein</fullName>
    </recommendedName>
</protein>
<feature type="transmembrane region" description="Helical" evidence="6">
    <location>
        <begin position="111"/>
        <end position="131"/>
    </location>
</feature>
<keyword evidence="5 6" id="KW-0472">Membrane</keyword>
<reference evidence="7 8" key="1">
    <citation type="submission" date="2023-04" db="EMBL/GenBank/DDBJ databases">
        <title>Genome of Basidiobolus ranarum AG-B5.</title>
        <authorList>
            <person name="Stajich J.E."/>
            <person name="Carter-House D."/>
            <person name="Gryganskyi A."/>
        </authorList>
    </citation>
    <scope>NUCLEOTIDE SEQUENCE [LARGE SCALE GENOMIC DNA]</scope>
    <source>
        <strain evidence="7 8">AG-B5</strain>
    </source>
</reference>
<dbReference type="EMBL" id="JASJQH010006990">
    <property type="protein sequence ID" value="KAK9721145.1"/>
    <property type="molecule type" value="Genomic_DNA"/>
</dbReference>
<dbReference type="InterPro" id="IPR000791">
    <property type="entry name" value="Gpr1/Fun34/SatP-like"/>
</dbReference>
<evidence type="ECO:0000256" key="3">
    <source>
        <dbReference type="ARBA" id="ARBA00022692"/>
    </source>
</evidence>
<sequence>MQTCSCNCHQIKKKQADPTALGIISFSISTFVLALLSLGIVTDNATVICGWGFFMGGLCQFSAGMWDYARGNSFGGCAFAVYGAFWFTTGINFLPVAGIEQSYTDGTYMKATGICTFAWVILNAIFSYSAWRTQPKTSFTTFFLLFLSLIFLSIAQIFGVSFCYKVGGIVQIMAAVVGLYVSTIILSTPETVHDEVTVVIDKV</sequence>
<gene>
    <name evidence="7" type="ORF">K7432_003673</name>
</gene>
<feature type="transmembrane region" description="Helical" evidence="6">
    <location>
        <begin position="20"/>
        <end position="39"/>
    </location>
</feature>